<gene>
    <name evidence="2" type="ORF">AMQ84_00860</name>
</gene>
<proteinExistence type="predicted"/>
<dbReference type="OrthoDB" id="2220259at2"/>
<evidence type="ECO:0000259" key="1">
    <source>
        <dbReference type="SMART" id="SM00860"/>
    </source>
</evidence>
<dbReference type="InterPro" id="IPR037883">
    <property type="entry name" value="Knr4/Smi1-like_sf"/>
</dbReference>
<dbReference type="EMBL" id="LIRB01000075">
    <property type="protein sequence ID" value="KWX81142.1"/>
    <property type="molecule type" value="Genomic_DNA"/>
</dbReference>
<name>A0A132UC81_9BACL</name>
<sequence>MMNFEFEYSFEPATDQQLDAFETEYGLTLSKDYKEFLKINNGGKPVLRRFETLDKVIISSIMFFFPLSEGVEANLEYFFKEYNLSSIVPSNFLPIGRDPMDSLICLVVNGEDQGKVYFCDLDYLEEDKVLKPEFIRLIAFSFVEFLNSLYKTE</sequence>
<dbReference type="PATRIC" id="fig|483937.3.peg.6437"/>
<dbReference type="Proteomes" id="UP000070475">
    <property type="component" value="Unassembled WGS sequence"/>
</dbReference>
<accession>A0A132UC81</accession>
<organism evidence="2 3">
    <name type="scientific">Paenibacillus riograndensis</name>
    <dbReference type="NCBI Taxonomy" id="483937"/>
    <lineage>
        <taxon>Bacteria</taxon>
        <taxon>Bacillati</taxon>
        <taxon>Bacillota</taxon>
        <taxon>Bacilli</taxon>
        <taxon>Bacillales</taxon>
        <taxon>Paenibacillaceae</taxon>
        <taxon>Paenibacillus</taxon>
        <taxon>Paenibacillus sonchi group</taxon>
    </lineage>
</organism>
<reference evidence="2 3" key="1">
    <citation type="submission" date="2015-08" db="EMBL/GenBank/DDBJ databases">
        <title>Genomes of Paenibacillus riograndensis.</title>
        <authorList>
            <person name="Sant'Anna F.H."/>
            <person name="Souza R."/>
            <person name="Ambrosini A."/>
            <person name="Bach E."/>
            <person name="Fernandes G."/>
            <person name="Balsanelli E."/>
            <person name="Baura V.A."/>
            <person name="Pedrosa F.O."/>
            <person name="Souza E.M."/>
            <person name="Passaglia L."/>
        </authorList>
    </citation>
    <scope>NUCLEOTIDE SEQUENCE [LARGE SCALE GENOMIC DNA]</scope>
    <source>
        <strain evidence="2 3">CAS34</strain>
    </source>
</reference>
<keyword evidence="3" id="KW-1185">Reference proteome</keyword>
<evidence type="ECO:0000313" key="3">
    <source>
        <dbReference type="Proteomes" id="UP000070475"/>
    </source>
</evidence>
<dbReference type="SUPFAM" id="SSF160631">
    <property type="entry name" value="SMI1/KNR4-like"/>
    <property type="match status" value="1"/>
</dbReference>
<protein>
    <recommendedName>
        <fullName evidence="1">Knr4/Smi1-like domain-containing protein</fullName>
    </recommendedName>
</protein>
<dbReference type="Pfam" id="PF09346">
    <property type="entry name" value="SMI1_KNR4"/>
    <property type="match status" value="1"/>
</dbReference>
<feature type="domain" description="Knr4/Smi1-like" evidence="1">
    <location>
        <begin position="12"/>
        <end position="148"/>
    </location>
</feature>
<comment type="caution">
    <text evidence="2">The sequence shown here is derived from an EMBL/GenBank/DDBJ whole genome shotgun (WGS) entry which is preliminary data.</text>
</comment>
<dbReference type="Gene3D" id="3.40.1580.10">
    <property type="entry name" value="SMI1/KNR4-like"/>
    <property type="match status" value="1"/>
</dbReference>
<dbReference type="InterPro" id="IPR018958">
    <property type="entry name" value="Knr4/Smi1-like_dom"/>
</dbReference>
<evidence type="ECO:0000313" key="2">
    <source>
        <dbReference type="EMBL" id="KWX81142.1"/>
    </source>
</evidence>
<dbReference type="AlphaFoldDB" id="A0A132UC81"/>
<dbReference type="SMART" id="SM00860">
    <property type="entry name" value="SMI1_KNR4"/>
    <property type="match status" value="1"/>
</dbReference>